<dbReference type="AlphaFoldDB" id="A0AAV5K607"/>
<organism evidence="1 2">
    <name type="scientific">Rubroshorea leprosula</name>
    <dbReference type="NCBI Taxonomy" id="152421"/>
    <lineage>
        <taxon>Eukaryota</taxon>
        <taxon>Viridiplantae</taxon>
        <taxon>Streptophyta</taxon>
        <taxon>Embryophyta</taxon>
        <taxon>Tracheophyta</taxon>
        <taxon>Spermatophyta</taxon>
        <taxon>Magnoliopsida</taxon>
        <taxon>eudicotyledons</taxon>
        <taxon>Gunneridae</taxon>
        <taxon>Pentapetalae</taxon>
        <taxon>rosids</taxon>
        <taxon>malvids</taxon>
        <taxon>Malvales</taxon>
        <taxon>Dipterocarpaceae</taxon>
        <taxon>Rubroshorea</taxon>
    </lineage>
</organism>
<keyword evidence="2" id="KW-1185">Reference proteome</keyword>
<dbReference type="Proteomes" id="UP001054252">
    <property type="component" value="Unassembled WGS sequence"/>
</dbReference>
<dbReference type="EMBL" id="BPVZ01000055">
    <property type="protein sequence ID" value="GKV20406.1"/>
    <property type="molecule type" value="Genomic_DNA"/>
</dbReference>
<reference evidence="1 2" key="1">
    <citation type="journal article" date="2021" name="Commun. Biol.">
        <title>The genome of Shorea leprosula (Dipterocarpaceae) highlights the ecological relevance of drought in aseasonal tropical rainforests.</title>
        <authorList>
            <person name="Ng K.K.S."/>
            <person name="Kobayashi M.J."/>
            <person name="Fawcett J.A."/>
            <person name="Hatakeyama M."/>
            <person name="Paape T."/>
            <person name="Ng C.H."/>
            <person name="Ang C.C."/>
            <person name="Tnah L.H."/>
            <person name="Lee C.T."/>
            <person name="Nishiyama T."/>
            <person name="Sese J."/>
            <person name="O'Brien M.J."/>
            <person name="Copetti D."/>
            <person name="Mohd Noor M.I."/>
            <person name="Ong R.C."/>
            <person name="Putra M."/>
            <person name="Sireger I.Z."/>
            <person name="Indrioko S."/>
            <person name="Kosugi Y."/>
            <person name="Izuno A."/>
            <person name="Isagi Y."/>
            <person name="Lee S.L."/>
            <person name="Shimizu K.K."/>
        </authorList>
    </citation>
    <scope>NUCLEOTIDE SEQUENCE [LARGE SCALE GENOMIC DNA]</scope>
    <source>
        <strain evidence="1">214</strain>
    </source>
</reference>
<protein>
    <submittedName>
        <fullName evidence="1">Uncharacterized protein</fullName>
    </submittedName>
</protein>
<name>A0AAV5K607_9ROSI</name>
<evidence type="ECO:0000313" key="2">
    <source>
        <dbReference type="Proteomes" id="UP001054252"/>
    </source>
</evidence>
<proteinExistence type="predicted"/>
<sequence>MHMGEKFYMVPLILGVKGKCGLGLAIGNALPIQTTDLNEYDHNSNATHEDCKTTKWKG</sequence>
<evidence type="ECO:0000313" key="1">
    <source>
        <dbReference type="EMBL" id="GKV20406.1"/>
    </source>
</evidence>
<comment type="caution">
    <text evidence="1">The sequence shown here is derived from an EMBL/GenBank/DDBJ whole genome shotgun (WGS) entry which is preliminary data.</text>
</comment>
<accession>A0AAV5K607</accession>
<gene>
    <name evidence="1" type="ORF">SLEP1_g30537</name>
</gene>